<dbReference type="EMBL" id="PP511642">
    <property type="protein sequence ID" value="XCD06193.1"/>
    <property type="molecule type" value="Genomic_DNA"/>
</dbReference>
<reference evidence="2" key="1">
    <citation type="submission" date="2024-03" db="EMBL/GenBank/DDBJ databases">
        <title>Diverse circular DNA viruses in blood, oral, and fecal samples of captive lemurs.</title>
        <authorList>
            <person name="Paietta E.N."/>
            <person name="Kraberger S."/>
            <person name="Lund M.C."/>
            <person name="Custer J.M."/>
            <person name="Vargas K.M."/>
            <person name="Ehmke E.E."/>
            <person name="Yoder A.D."/>
            <person name="Varsani A."/>
        </authorList>
    </citation>
    <scope>NUCLEOTIDE SEQUENCE</scope>
    <source>
        <strain evidence="1">Duke_21_2</strain>
        <strain evidence="2">Duke_25FS_5</strain>
    </source>
</reference>
<evidence type="ECO:0000313" key="1">
    <source>
        <dbReference type="EMBL" id="XCD03753.1"/>
    </source>
</evidence>
<accession>A0AAU8B1T0</accession>
<sequence length="138" mass="14292">MPILGTPYERGNSDVIVSRAYAASLGEGLAVSETEVNGVLTMNVGASPIGVSGRMGLVAGDEIKSGLKVYVQAETEDEEITIGSQVYVVAATGKFTQTKGSGPENVPLNATARTKIVDCIDSKGNKIKGFAIDFPNGL</sequence>
<evidence type="ECO:0000313" key="2">
    <source>
        <dbReference type="EMBL" id="XCD06193.1"/>
    </source>
</evidence>
<protein>
    <submittedName>
        <fullName evidence="2">Uncharacterized protein</fullName>
    </submittedName>
</protein>
<dbReference type="EMBL" id="PP511380">
    <property type="protein sequence ID" value="XCD03753.1"/>
    <property type="molecule type" value="Genomic_DNA"/>
</dbReference>
<name>A0AAU8B1T0_9CAUD</name>
<organism evidence="2">
    <name type="scientific">Dulem virus 29</name>
    <dbReference type="NCBI Taxonomy" id="3145747"/>
    <lineage>
        <taxon>Viruses</taxon>
        <taxon>Duplodnaviria</taxon>
        <taxon>Heunggongvirae</taxon>
        <taxon>Uroviricota</taxon>
        <taxon>Caudoviricetes</taxon>
    </lineage>
</organism>
<proteinExistence type="predicted"/>